<proteinExistence type="predicted"/>
<dbReference type="PANTHER" id="PTHR11364">
    <property type="entry name" value="THIOSULFATE SULFERTANSFERASE"/>
    <property type="match status" value="1"/>
</dbReference>
<dbReference type="Pfam" id="PF00581">
    <property type="entry name" value="Rhodanese"/>
    <property type="match status" value="2"/>
</dbReference>
<dbReference type="PANTHER" id="PTHR11364:SF27">
    <property type="entry name" value="SULFURTRANSFERASE"/>
    <property type="match status" value="1"/>
</dbReference>
<keyword evidence="1 5" id="KW-0808">Transferase</keyword>
<evidence type="ECO:0000313" key="5">
    <source>
        <dbReference type="EMBL" id="AYC29429.1"/>
    </source>
</evidence>
<dbReference type="InterPro" id="IPR001307">
    <property type="entry name" value="Thiosulphate_STrfase_CS"/>
</dbReference>
<dbReference type="InterPro" id="IPR045078">
    <property type="entry name" value="TST/MPST-like"/>
</dbReference>
<keyword evidence="2" id="KW-0677">Repeat</keyword>
<dbReference type="SMART" id="SM00450">
    <property type="entry name" value="RHOD"/>
    <property type="match status" value="2"/>
</dbReference>
<evidence type="ECO:0000256" key="3">
    <source>
        <dbReference type="SAM" id="Phobius"/>
    </source>
</evidence>
<keyword evidence="6" id="KW-1185">Reference proteome</keyword>
<feature type="transmembrane region" description="Helical" evidence="3">
    <location>
        <begin position="225"/>
        <end position="247"/>
    </location>
</feature>
<evidence type="ECO:0000313" key="6">
    <source>
        <dbReference type="Proteomes" id="UP000265725"/>
    </source>
</evidence>
<evidence type="ECO:0000259" key="4">
    <source>
        <dbReference type="PROSITE" id="PS50206"/>
    </source>
</evidence>
<sequence>MMPKVFLNQSEFPSGAIRFIDTRFSLSNPGLGRTLYEKGHLPGAIFLDLEKNASDMSSSLGRHPFPSKEGFQHFLESNGLSYEDTIVIYDQGASPFATRAYFLFRWAGFSNVFVSLDGYEELTLKWGVDSLPVDYPVTILSLHWHDNLIATKDEIKHRFEKNEAIVLVDARSAHRFSGKQEPFDAIAGRIPSACNVDWEQFADGNHFRLDQEIGFLQDRDKSEELVVYCGSGVTASVLFCLFTHWGFSHTRIYVGSYSDWITSEEVETDN</sequence>
<dbReference type="AlphaFoldDB" id="A0A385YRQ8"/>
<keyword evidence="3" id="KW-0812">Transmembrane</keyword>
<accession>A0A385YRQ8</accession>
<feature type="domain" description="Rhodanese" evidence="4">
    <location>
        <begin position="13"/>
        <end position="131"/>
    </location>
</feature>
<name>A0A385YRQ8_9BACL</name>
<dbReference type="PROSITE" id="PS00380">
    <property type="entry name" value="RHODANESE_1"/>
    <property type="match status" value="1"/>
</dbReference>
<dbReference type="InterPro" id="IPR001763">
    <property type="entry name" value="Rhodanese-like_dom"/>
</dbReference>
<keyword evidence="3" id="KW-0472">Membrane</keyword>
<dbReference type="EMBL" id="CP032418">
    <property type="protein sequence ID" value="AYC29429.1"/>
    <property type="molecule type" value="Genomic_DNA"/>
</dbReference>
<protein>
    <submittedName>
        <fullName evidence="5">Sulfurtransferase</fullName>
    </submittedName>
</protein>
<keyword evidence="3" id="KW-1133">Transmembrane helix</keyword>
<dbReference type="CDD" id="cd01448">
    <property type="entry name" value="TST_Repeat_1"/>
    <property type="match status" value="1"/>
</dbReference>
<dbReference type="SUPFAM" id="SSF52821">
    <property type="entry name" value="Rhodanese/Cell cycle control phosphatase"/>
    <property type="match status" value="2"/>
</dbReference>
<dbReference type="Proteomes" id="UP000265725">
    <property type="component" value="Chromosome"/>
</dbReference>
<dbReference type="KEGG" id="paek:D3873_05850"/>
<evidence type="ECO:0000256" key="1">
    <source>
        <dbReference type="ARBA" id="ARBA00022679"/>
    </source>
</evidence>
<dbReference type="PROSITE" id="PS50206">
    <property type="entry name" value="RHODANESE_3"/>
    <property type="match status" value="2"/>
</dbReference>
<evidence type="ECO:0000256" key="2">
    <source>
        <dbReference type="ARBA" id="ARBA00022737"/>
    </source>
</evidence>
<organism evidence="5 6">
    <name type="scientific">Paenisporosarcina cavernae</name>
    <dbReference type="NCBI Taxonomy" id="2320858"/>
    <lineage>
        <taxon>Bacteria</taxon>
        <taxon>Bacillati</taxon>
        <taxon>Bacillota</taxon>
        <taxon>Bacilli</taxon>
        <taxon>Bacillales</taxon>
        <taxon>Caryophanaceae</taxon>
        <taxon>Paenisporosarcina</taxon>
    </lineage>
</organism>
<dbReference type="GO" id="GO:0004792">
    <property type="term" value="F:thiosulfate-cyanide sulfurtransferase activity"/>
    <property type="evidence" value="ECO:0007669"/>
    <property type="project" value="InterPro"/>
</dbReference>
<feature type="domain" description="Rhodanese" evidence="4">
    <location>
        <begin position="161"/>
        <end position="269"/>
    </location>
</feature>
<dbReference type="OrthoDB" id="9770030at2"/>
<gene>
    <name evidence="5" type="ORF">D3873_05850</name>
</gene>
<dbReference type="InterPro" id="IPR036873">
    <property type="entry name" value="Rhodanese-like_dom_sf"/>
</dbReference>
<dbReference type="Gene3D" id="3.40.250.10">
    <property type="entry name" value="Rhodanese-like domain"/>
    <property type="match status" value="2"/>
</dbReference>
<reference evidence="6" key="1">
    <citation type="submission" date="2018-09" db="EMBL/GenBank/DDBJ databases">
        <authorList>
            <person name="Zhu H."/>
        </authorList>
    </citation>
    <scope>NUCLEOTIDE SEQUENCE [LARGE SCALE GENOMIC DNA]</scope>
    <source>
        <strain evidence="6">K2R23-3</strain>
    </source>
</reference>